<name>A0A7G9GMQ2_9FIRM</name>
<evidence type="ECO:0000313" key="3">
    <source>
        <dbReference type="Proteomes" id="UP000515856"/>
    </source>
</evidence>
<dbReference type="Gene3D" id="3.40.30.10">
    <property type="entry name" value="Glutaredoxin"/>
    <property type="match status" value="1"/>
</dbReference>
<organism evidence="2 3">
    <name type="scientific">[Eubacterium] hominis</name>
    <dbReference type="NCBI Taxonomy" id="2764325"/>
    <lineage>
        <taxon>Bacteria</taxon>
        <taxon>Bacillati</taxon>
        <taxon>Bacillota</taxon>
        <taxon>Erysipelotrichia</taxon>
        <taxon>Erysipelotrichales</taxon>
        <taxon>Erysipelotrichaceae</taxon>
        <taxon>Amedibacillus</taxon>
    </lineage>
</organism>
<dbReference type="PROSITE" id="PS51257">
    <property type="entry name" value="PROKAR_LIPOPROTEIN"/>
    <property type="match status" value="1"/>
</dbReference>
<gene>
    <name evidence="2" type="ORF">H9Q80_17860</name>
</gene>
<dbReference type="AlphaFoldDB" id="A0A7G9GMQ2"/>
<proteinExistence type="predicted"/>
<dbReference type="KEGG" id="ehn:H9Q80_17860"/>
<evidence type="ECO:0000313" key="2">
    <source>
        <dbReference type="EMBL" id="QNM12084.1"/>
    </source>
</evidence>
<sequence>MKKAFLCVLLILLCGCSTSTSNSKQPEDHNAAYCDDSKGCGFGEKADMSGYENFDTKNSMFEESDMAHLLTAIKEKKSGIFYLGYPKCPWCIEAIPVLNDIAKKHNQSIAYVRTRDDDSELIYTPDQKKELISYASTYMNQDDEGEYQIYVPFVLVIKDGKVVAGHVGTVDGHDAHERKMNEQEKKDLQSIYEDMFQKLK</sequence>
<keyword evidence="1" id="KW-0732">Signal</keyword>
<reference evidence="2 3" key="1">
    <citation type="submission" date="2020-08" db="EMBL/GenBank/DDBJ databases">
        <authorList>
            <person name="Liu C."/>
            <person name="Sun Q."/>
        </authorList>
    </citation>
    <scope>NUCLEOTIDE SEQUENCE [LARGE SCALE GENOMIC DNA]</scope>
    <source>
        <strain evidence="2 3">NSJ-61</strain>
    </source>
</reference>
<dbReference type="SUPFAM" id="SSF52833">
    <property type="entry name" value="Thioredoxin-like"/>
    <property type="match status" value="1"/>
</dbReference>
<dbReference type="Proteomes" id="UP000515856">
    <property type="component" value="Chromosome"/>
</dbReference>
<dbReference type="EMBL" id="CP060636">
    <property type="protein sequence ID" value="QNM12084.1"/>
    <property type="molecule type" value="Genomic_DNA"/>
</dbReference>
<protein>
    <submittedName>
        <fullName evidence="2">Transporter accessory protein</fullName>
    </submittedName>
</protein>
<evidence type="ECO:0000256" key="1">
    <source>
        <dbReference type="SAM" id="SignalP"/>
    </source>
</evidence>
<keyword evidence="3" id="KW-1185">Reference proteome</keyword>
<dbReference type="CDD" id="cd02947">
    <property type="entry name" value="TRX_family"/>
    <property type="match status" value="1"/>
</dbReference>
<dbReference type="RefSeq" id="WP_117453717.1">
    <property type="nucleotide sequence ID" value="NZ_CP060636.1"/>
</dbReference>
<accession>A0A7G9GMQ2</accession>
<feature type="signal peptide" evidence="1">
    <location>
        <begin position="1"/>
        <end position="23"/>
    </location>
</feature>
<feature type="chain" id="PRO_5038581170" evidence="1">
    <location>
        <begin position="24"/>
        <end position="200"/>
    </location>
</feature>
<dbReference type="InterPro" id="IPR036249">
    <property type="entry name" value="Thioredoxin-like_sf"/>
</dbReference>